<dbReference type="InterPro" id="IPR001242">
    <property type="entry name" value="Condensation_dom"/>
</dbReference>
<dbReference type="Gene3D" id="3.40.50.150">
    <property type="entry name" value="Vaccinia Virus protein VP39"/>
    <property type="match status" value="1"/>
</dbReference>
<keyword evidence="2" id="KW-0596">Phosphopantetheine</keyword>
<dbReference type="InterPro" id="IPR006162">
    <property type="entry name" value="Ppantetheine_attach_site"/>
</dbReference>
<proteinExistence type="predicted"/>
<dbReference type="InterPro" id="IPR006342">
    <property type="entry name" value="FkbM_mtfrase"/>
</dbReference>
<evidence type="ECO:0000313" key="7">
    <source>
        <dbReference type="Proteomes" id="UP001500909"/>
    </source>
</evidence>
<dbReference type="InterPro" id="IPR042099">
    <property type="entry name" value="ANL_N_sf"/>
</dbReference>
<name>A0ABN1BE16_9ACTN</name>
<dbReference type="Gene3D" id="3.30.300.30">
    <property type="match status" value="2"/>
</dbReference>
<comment type="caution">
    <text evidence="6">The sequence shown here is derived from an EMBL/GenBank/DDBJ whole genome shotgun (WGS) entry which is preliminary data.</text>
</comment>
<gene>
    <name evidence="6" type="ORF">GCM10010361_70880</name>
</gene>
<dbReference type="Gene3D" id="3.40.50.1820">
    <property type="entry name" value="alpha/beta hydrolase"/>
    <property type="match status" value="1"/>
</dbReference>
<dbReference type="Pfam" id="PF00501">
    <property type="entry name" value="AMP-binding"/>
    <property type="match status" value="3"/>
</dbReference>
<dbReference type="EMBL" id="BAAABY010000054">
    <property type="protein sequence ID" value="GAA0495301.1"/>
    <property type="molecule type" value="Genomic_DNA"/>
</dbReference>
<dbReference type="NCBIfam" id="TIGR01444">
    <property type="entry name" value="fkbM_fam"/>
    <property type="match status" value="1"/>
</dbReference>
<dbReference type="InterPro" id="IPR023213">
    <property type="entry name" value="CAT-like_dom_sf"/>
</dbReference>
<dbReference type="InterPro" id="IPR020845">
    <property type="entry name" value="AMP-binding_CS"/>
</dbReference>
<dbReference type="InterPro" id="IPR029063">
    <property type="entry name" value="SAM-dependent_MTases_sf"/>
</dbReference>
<dbReference type="CDD" id="cd19540">
    <property type="entry name" value="LCL_NRPS-like"/>
    <property type="match status" value="1"/>
</dbReference>
<dbReference type="Gene3D" id="2.30.38.10">
    <property type="entry name" value="Luciferase, Domain 3"/>
    <property type="match status" value="1"/>
</dbReference>
<dbReference type="Pfam" id="PF00668">
    <property type="entry name" value="Condensation"/>
    <property type="match status" value="1"/>
</dbReference>
<dbReference type="InterPro" id="IPR001031">
    <property type="entry name" value="Thioesterase"/>
</dbReference>
<dbReference type="InterPro" id="IPR020802">
    <property type="entry name" value="TesA-like"/>
</dbReference>
<evidence type="ECO:0000256" key="1">
    <source>
        <dbReference type="ARBA" id="ARBA00001957"/>
    </source>
</evidence>
<dbReference type="NCBIfam" id="NF003417">
    <property type="entry name" value="PRK04813.1"/>
    <property type="match status" value="3"/>
</dbReference>
<dbReference type="SMART" id="SM00824">
    <property type="entry name" value="PKS_TE"/>
    <property type="match status" value="1"/>
</dbReference>
<dbReference type="Pfam" id="PF05050">
    <property type="entry name" value="Methyltransf_21"/>
    <property type="match status" value="1"/>
</dbReference>
<evidence type="ECO:0000313" key="6">
    <source>
        <dbReference type="EMBL" id="GAA0495301.1"/>
    </source>
</evidence>
<dbReference type="SUPFAM" id="SSF47336">
    <property type="entry name" value="ACP-like"/>
    <property type="match status" value="2"/>
</dbReference>
<dbReference type="Pfam" id="PF00550">
    <property type="entry name" value="PP-binding"/>
    <property type="match status" value="2"/>
</dbReference>
<dbReference type="NCBIfam" id="TIGR01733">
    <property type="entry name" value="AA-adenyl-dom"/>
    <property type="match status" value="2"/>
</dbReference>
<dbReference type="InterPro" id="IPR000873">
    <property type="entry name" value="AMP-dep_synth/lig_dom"/>
</dbReference>
<feature type="domain" description="Carrier" evidence="5">
    <location>
        <begin position="920"/>
        <end position="995"/>
    </location>
</feature>
<dbReference type="InterPro" id="IPR045851">
    <property type="entry name" value="AMP-bd_C_sf"/>
</dbReference>
<dbReference type="SUPFAM" id="SSF56801">
    <property type="entry name" value="Acetyl-CoA synthetase-like"/>
    <property type="match status" value="4"/>
</dbReference>
<dbReference type="SUPFAM" id="SSF53335">
    <property type="entry name" value="S-adenosyl-L-methionine-dependent methyltransferases"/>
    <property type="match status" value="1"/>
</dbReference>
<dbReference type="Pfam" id="PF00975">
    <property type="entry name" value="Thioesterase"/>
    <property type="match status" value="1"/>
</dbReference>
<dbReference type="Gene3D" id="3.30.559.30">
    <property type="entry name" value="Nonribosomal peptide synthetase, condensation domain"/>
    <property type="match status" value="1"/>
</dbReference>
<evidence type="ECO:0000256" key="2">
    <source>
        <dbReference type="ARBA" id="ARBA00022450"/>
    </source>
</evidence>
<dbReference type="PANTHER" id="PTHR45527">
    <property type="entry name" value="NONRIBOSOMAL PEPTIDE SYNTHETASE"/>
    <property type="match status" value="1"/>
</dbReference>
<dbReference type="Proteomes" id="UP001500909">
    <property type="component" value="Unassembled WGS sequence"/>
</dbReference>
<dbReference type="Gene3D" id="3.40.50.980">
    <property type="match status" value="2"/>
</dbReference>
<evidence type="ECO:0000256" key="4">
    <source>
        <dbReference type="SAM" id="MobiDB-lite"/>
    </source>
</evidence>
<protein>
    <recommendedName>
        <fullName evidence="5">Carrier domain-containing protein</fullName>
    </recommendedName>
</protein>
<dbReference type="PROSITE" id="PS00455">
    <property type="entry name" value="AMP_BINDING"/>
    <property type="match status" value="2"/>
</dbReference>
<dbReference type="InterPro" id="IPR010071">
    <property type="entry name" value="AA_adenyl_dom"/>
</dbReference>
<dbReference type="PROSITE" id="PS00012">
    <property type="entry name" value="PHOSPHOPANTETHEINE"/>
    <property type="match status" value="2"/>
</dbReference>
<dbReference type="InterPro" id="IPR029058">
    <property type="entry name" value="AB_hydrolase_fold"/>
</dbReference>
<evidence type="ECO:0000259" key="5">
    <source>
        <dbReference type="PROSITE" id="PS50075"/>
    </source>
</evidence>
<reference evidence="6 7" key="1">
    <citation type="journal article" date="2019" name="Int. J. Syst. Evol. Microbiol.">
        <title>The Global Catalogue of Microorganisms (GCM) 10K type strain sequencing project: providing services to taxonomists for standard genome sequencing and annotation.</title>
        <authorList>
            <consortium name="The Broad Institute Genomics Platform"/>
            <consortium name="The Broad Institute Genome Sequencing Center for Infectious Disease"/>
            <person name="Wu L."/>
            <person name="Ma J."/>
        </authorList>
    </citation>
    <scope>NUCLEOTIDE SEQUENCE [LARGE SCALE GENOMIC DNA]</scope>
    <source>
        <strain evidence="6 7">JCM 4805</strain>
    </source>
</reference>
<evidence type="ECO:0000256" key="3">
    <source>
        <dbReference type="ARBA" id="ARBA00022553"/>
    </source>
</evidence>
<dbReference type="InterPro" id="IPR020806">
    <property type="entry name" value="PKS_PP-bd"/>
</dbReference>
<dbReference type="Gene3D" id="1.10.1200.10">
    <property type="entry name" value="ACP-like"/>
    <property type="match status" value="1"/>
</dbReference>
<keyword evidence="3" id="KW-0597">Phosphoprotein</keyword>
<organism evidence="6 7">
    <name type="scientific">Streptomyces olivaceiscleroticus</name>
    <dbReference type="NCBI Taxonomy" id="68245"/>
    <lineage>
        <taxon>Bacteria</taxon>
        <taxon>Bacillati</taxon>
        <taxon>Actinomycetota</taxon>
        <taxon>Actinomycetes</taxon>
        <taxon>Kitasatosporales</taxon>
        <taxon>Streptomycetaceae</taxon>
        <taxon>Streptomyces</taxon>
    </lineage>
</organism>
<dbReference type="InterPro" id="IPR009081">
    <property type="entry name" value="PP-bd_ACP"/>
</dbReference>
<dbReference type="SUPFAM" id="SSF53474">
    <property type="entry name" value="alpha/beta-Hydrolases"/>
    <property type="match status" value="1"/>
</dbReference>
<dbReference type="PANTHER" id="PTHR45527:SF1">
    <property type="entry name" value="FATTY ACID SYNTHASE"/>
    <property type="match status" value="1"/>
</dbReference>
<dbReference type="SUPFAM" id="SSF52777">
    <property type="entry name" value="CoA-dependent acyltransferases"/>
    <property type="match status" value="2"/>
</dbReference>
<dbReference type="InterPro" id="IPR025110">
    <property type="entry name" value="AMP-bd_C"/>
</dbReference>
<dbReference type="PROSITE" id="PS50075">
    <property type="entry name" value="CARRIER"/>
    <property type="match status" value="2"/>
</dbReference>
<keyword evidence="7" id="KW-1185">Reference proteome</keyword>
<dbReference type="Pfam" id="PF13193">
    <property type="entry name" value="AMP-binding_C"/>
    <property type="match status" value="2"/>
</dbReference>
<sequence length="2290" mass="248077">MTANLVDLFEAQVRQRPDAVALVCGEDSVSYRELDARANRLARLLAERGARPGTFVGVRLPRSADVPMVLLAVLKCGAAYLPLDPAFPAERVAWMLQDADPVVVVSTSDVLDRPGAADLAEIESVLAGHPAVEEARVLTGDGGEADGGPVAYVVPARDRASAVRRLAGADPDVLRQVHTLPNGVEMFHQNKSETEFLFEEIFTKLEYLRNGIAVRDGDVIFDVGANIGMYTLFAGLRWPHATVYSFEPVPPLYETLRRNVELHDLPVTALPYGLAAQAGEETFTWYPHNTVVSSSRTTTAATHDVVRSYLRNQFDRCTEGSGDAEAAGDDDLDELVEARLSSERFTCRLRTLSEVVREYGVERIDLLKVDVEGAEYDVLQGIDAAHWPLIRQLVVEVHDVDGRLAEVLTLLRGHGYEVTCEQDQLLDNTALHNVYAHRPTADREATDRPAIEEAEPERRWRGRTAFLNDLRADLAAELPGSTLPATLLPVDRLPAHHDGEREQGAGLSDLEASTPPARPERILLDDPDVAARLSDGPSADLSLSRQADDAAYMIYTSGSTGRPKGVVVPHGNVLALFTAAAELFEFGPEDTWTLFHSYAFDFSVWEMWGALLHGGTLVVVPSEIAQSPPDLLRLLADRQVTVVNQVPSAFYELMRADAEDPATSKRLALRYVIFGGEALDLAKLDEWYARHDDHGPELINMYGITETTVHVTHAALDRDRTAAHGLIGRPLPGYRCYVLDEKMGLVPPGVTGELYVGGSGLGLGYWRRGGLTAERFVADPFGGDGGRLYRTGDLVRWGNSGLEYLGRADDQVKIRGFRIELGEVESVLARCPGVADAVVVAGADARGEQCLVGHVTPDMSGAAVDPNRLSATAKEFVARSLPAYMVPAAVLVSAAFPLAPTGKVDRRALPAPTFRALSRAARTPVESELCRLFGEVLGIGEVGAEDDFFDLGGHSLLVTRLVSRVRSVLGVELGMRAPFDAPTPAALADVVAQARERRLALQTTERPERVPLAPAQARMWFLHRLEGPSATYNISMTMRLRGHLDEAALRAALSDVVARHESLRTVFPDTDGVPRQHVLPAGSVQPRLESVPLNGRDLATVLRTLARDTFDLARDLPVRAWLVELPDDEHLLMVLLHHIAADGWSLAPLTKDLSAAYNARRGGEGPQWADLPVQYVDYTLWQRELLGDASHPGSVRSTQLEYWRQTLSGMPERITLPVDRPHPAVGTHRGDVHVFTWDADLHAALTTLAARHDVSLFMVLHAGVVALLSRLGAGTDIPIGTSVAGRTDEALDDLVGFFVNTLVLRTDSAGATTFRHLLERVRDVDLDAYAHQDLPFDHVVDLLNPARSRAHQSLFQVFLGLQNLPPSEISMDGLTVTEEGYTPTGTAKFDISLHFTERAERLDGTIEFNTDVFDRDTAVSLVTRLSRLLTAVAAEPEGALADIELLTAEERGRLLVDWNDTARDIPFATLPDLFDAQVVRAPDAVAAVHEETQVTYAELAERANRLARLLIEQGVGPERTVGVLIRRSLDVVVALMAILKAGGAYLPIDPDYPAERIAFMLRDAAPATLLTTTDLKDSVPDGAYPCVAVDAIDLAAYPGHPVRDDERTAPVQRLTPAYVIYTSGSTGQPKGVVMTPDVMVNMFEWHNTVLGQGPGIRTAQFASLSFDVSLQEILSALTSGRTLVIVPSDVRTDPPRLVRWLERHRVNELFAPNLLIDALAGAANELDADLPDLSDIVQAGEALTVSRQVRRFSGRVPSRRLHNNYGSTEAQVVTAYTLAGDAADWPASVPIGRLLPNLRAYVLDAGLRPVPVGVAGDLYTAGAGLPRGYGNRPGLTAERFVADPYGGPGGRMYRTGDLARWHPDGHLEYVGRSDDQVKIRGFRVEPGETEAVLAGCPGVARAVVVVRPDSRGEQCLVGYVTPEPGAAAGLDVAARRYAAERLPSFLVPAVVMVLAEFPLLPNGKLSRRQLPEPVFTGSAGGPRSPMEAALCQLFADVLGVEEVGPDDGFFDLGGHSLLATGLVSRVRAVLGVELGVGALFEAPTPGALARLVEGETAGSALDVLLELRGRGSLPPVFCIHPSSGLSWSYAGLLHHIDPETPLYGLQAAGFADEDVRPETIEQLAADHLRHIRKVQPSGPYRLLGWSFGGLVAHALAVQLEQAGEKVALLAILDVPPVVDRADDVLPDGVADQVLADEIGQAGLPDTTIERITAHIRHSIRLQGRFTPDTFGGDLLLCTAGPSDLADRWRPYIGGRITTHDIDTTHYRMMRTPALRQLGPVLAAALADLDG</sequence>
<comment type="cofactor">
    <cofactor evidence="1">
        <name>pantetheine 4'-phosphate</name>
        <dbReference type="ChEBI" id="CHEBI:47942"/>
    </cofactor>
</comment>
<dbReference type="InterPro" id="IPR036736">
    <property type="entry name" value="ACP-like_sf"/>
</dbReference>
<feature type="domain" description="Carrier" evidence="5">
    <location>
        <begin position="1981"/>
        <end position="2056"/>
    </location>
</feature>
<accession>A0ABN1BE16</accession>
<dbReference type="Gene3D" id="3.40.50.12780">
    <property type="entry name" value="N-terminal domain of ligase-like"/>
    <property type="match status" value="2"/>
</dbReference>
<dbReference type="Gene3D" id="3.30.559.10">
    <property type="entry name" value="Chloramphenicol acetyltransferase-like domain"/>
    <property type="match status" value="1"/>
</dbReference>
<feature type="region of interest" description="Disordered" evidence="4">
    <location>
        <begin position="496"/>
        <end position="515"/>
    </location>
</feature>
<dbReference type="SMART" id="SM00823">
    <property type="entry name" value="PKS_PP"/>
    <property type="match status" value="2"/>
</dbReference>